<dbReference type="EMBL" id="AMWJ02000001">
    <property type="protein sequence ID" value="NNJ14376.1"/>
    <property type="molecule type" value="Genomic_DNA"/>
</dbReference>
<dbReference type="InterPro" id="IPR001509">
    <property type="entry name" value="Epimerase_deHydtase"/>
</dbReference>
<sequence>MNVSMTGGSGFIGKLLCKALVSRGDVVTLLSRKGGLSKTSRSWSGI</sequence>
<keyword evidence="3" id="KW-1185">Reference proteome</keyword>
<dbReference type="Pfam" id="PF01370">
    <property type="entry name" value="Epimerase"/>
    <property type="match status" value="1"/>
</dbReference>
<dbReference type="SUPFAM" id="SSF51735">
    <property type="entry name" value="NAD(P)-binding Rossmann-fold domains"/>
    <property type="match status" value="1"/>
</dbReference>
<comment type="caution">
    <text evidence="2">The sequence shown here is derived from an EMBL/GenBank/DDBJ whole genome shotgun (WGS) entry which is preliminary data.</text>
</comment>
<evidence type="ECO:0000313" key="2">
    <source>
        <dbReference type="EMBL" id="NNJ14376.1"/>
    </source>
</evidence>
<name>A0A7K4E9P4_9PSED</name>
<protein>
    <submittedName>
        <fullName evidence="2">NAD-dependent epimerase/dehydratase family protein</fullName>
    </submittedName>
</protein>
<feature type="domain" description="NAD-dependent epimerase/dehydratase" evidence="1">
    <location>
        <begin position="5"/>
        <end position="39"/>
    </location>
</feature>
<dbReference type="AlphaFoldDB" id="A0A7K4E9P4"/>
<dbReference type="InterPro" id="IPR036291">
    <property type="entry name" value="NAD(P)-bd_dom_sf"/>
</dbReference>
<accession>A0A7K4E9P4</accession>
<evidence type="ECO:0000313" key="3">
    <source>
        <dbReference type="Proteomes" id="UP000010448"/>
    </source>
</evidence>
<dbReference type="Proteomes" id="UP000010448">
    <property type="component" value="Unassembled WGS sequence"/>
</dbReference>
<proteinExistence type="predicted"/>
<dbReference type="Gene3D" id="3.40.50.720">
    <property type="entry name" value="NAD(P)-binding Rossmann-like Domain"/>
    <property type="match status" value="1"/>
</dbReference>
<gene>
    <name evidence="2" type="ORF">CSV86_003445</name>
</gene>
<evidence type="ECO:0000259" key="1">
    <source>
        <dbReference type="Pfam" id="PF01370"/>
    </source>
</evidence>
<reference evidence="2 3" key="1">
    <citation type="journal article" date="2013" name="Genome Announc.">
        <title>Genome Sequence of Naphthalene-Degrading Soil Bacterium Pseudomonas putida CSV86.</title>
        <authorList>
            <person name="Phale P.S."/>
            <person name="Paliwal V."/>
            <person name="Raju S.C."/>
            <person name="Modak A."/>
            <person name="Purohit H.J."/>
        </authorList>
    </citation>
    <scope>NUCLEOTIDE SEQUENCE [LARGE SCALE GENOMIC DNA]</scope>
    <source>
        <strain evidence="2 3">CSV86</strain>
    </source>
</reference>
<organism evidence="2 3">
    <name type="scientific">Pseudomonas bharatica CSV86</name>
    <dbReference type="NCBI Taxonomy" id="1005395"/>
    <lineage>
        <taxon>Bacteria</taxon>
        <taxon>Pseudomonadati</taxon>
        <taxon>Pseudomonadota</taxon>
        <taxon>Gammaproteobacteria</taxon>
        <taxon>Pseudomonadales</taxon>
        <taxon>Pseudomonadaceae</taxon>
        <taxon>Pseudomonas</taxon>
        <taxon>Pseudomonas bharatica</taxon>
    </lineage>
</organism>